<gene>
    <name evidence="1" type="ORF">CALVIDRAFT_436632</name>
</gene>
<protein>
    <submittedName>
        <fullName evidence="1">Uncharacterized protein</fullName>
    </submittedName>
</protein>
<organism evidence="1 2">
    <name type="scientific">Calocera viscosa (strain TUFC12733)</name>
    <dbReference type="NCBI Taxonomy" id="1330018"/>
    <lineage>
        <taxon>Eukaryota</taxon>
        <taxon>Fungi</taxon>
        <taxon>Dikarya</taxon>
        <taxon>Basidiomycota</taxon>
        <taxon>Agaricomycotina</taxon>
        <taxon>Dacrymycetes</taxon>
        <taxon>Dacrymycetales</taxon>
        <taxon>Dacrymycetaceae</taxon>
        <taxon>Calocera</taxon>
    </lineage>
</organism>
<keyword evidence="2" id="KW-1185">Reference proteome</keyword>
<dbReference type="EMBL" id="KV417361">
    <property type="protein sequence ID" value="KZO89863.1"/>
    <property type="molecule type" value="Genomic_DNA"/>
</dbReference>
<reference evidence="1 2" key="1">
    <citation type="journal article" date="2016" name="Mol. Biol. Evol.">
        <title>Comparative Genomics of Early-Diverging Mushroom-Forming Fungi Provides Insights into the Origins of Lignocellulose Decay Capabilities.</title>
        <authorList>
            <person name="Nagy L.G."/>
            <person name="Riley R."/>
            <person name="Tritt A."/>
            <person name="Adam C."/>
            <person name="Daum C."/>
            <person name="Floudas D."/>
            <person name="Sun H."/>
            <person name="Yadav J.S."/>
            <person name="Pangilinan J."/>
            <person name="Larsson K.H."/>
            <person name="Matsuura K."/>
            <person name="Barry K."/>
            <person name="Labutti K."/>
            <person name="Kuo R."/>
            <person name="Ohm R.A."/>
            <person name="Bhattacharya S.S."/>
            <person name="Shirouzu T."/>
            <person name="Yoshinaga Y."/>
            <person name="Martin F.M."/>
            <person name="Grigoriev I.V."/>
            <person name="Hibbett D.S."/>
        </authorList>
    </citation>
    <scope>NUCLEOTIDE SEQUENCE [LARGE SCALE GENOMIC DNA]</scope>
    <source>
        <strain evidence="1 2">TUFC12733</strain>
    </source>
</reference>
<dbReference type="AlphaFoldDB" id="A0A167FUR3"/>
<dbReference type="OrthoDB" id="3344402at2759"/>
<dbReference type="Proteomes" id="UP000076738">
    <property type="component" value="Unassembled WGS sequence"/>
</dbReference>
<name>A0A167FUR3_CALVF</name>
<evidence type="ECO:0000313" key="1">
    <source>
        <dbReference type="EMBL" id="KZO89863.1"/>
    </source>
</evidence>
<proteinExistence type="predicted"/>
<sequence length="207" mass="23715">MSMHMHSTNMQPVAATMQQMQASPGPDVRMGPNVPIPQHLPIYLNDQSWLDAFLWALGERHIAHDPNSIMHSVSIRITEMKVAPDTYICAMCRRFWDVRVFENHPCDNQQIILTVSLFAKWDPSLPATTLSDAVTALQLLKPGAEAGKENYVKMWNLVSEFIIFLFFTCRDFVRLDMLRILNENLLAPVTIFPDRQQMIVQMINNGM</sequence>
<evidence type="ECO:0000313" key="2">
    <source>
        <dbReference type="Proteomes" id="UP000076738"/>
    </source>
</evidence>
<accession>A0A167FUR3</accession>